<dbReference type="AlphaFoldDB" id="A0A1B1KHM7"/>
<dbReference type="PANTHER" id="PTHR42993">
    <property type="entry name" value="MAOC-LIKE DEHYDRATASE DOMAIN-CONTAINING PROTEIN"/>
    <property type="match status" value="1"/>
</dbReference>
<evidence type="ECO:0000313" key="3">
    <source>
        <dbReference type="EMBL" id="ANS32109.1"/>
    </source>
</evidence>
<reference evidence="3 4" key="1">
    <citation type="submission" date="2014-07" db="EMBL/GenBank/DDBJ databases">
        <authorList>
            <person name="Zhang J.E."/>
            <person name="Yang H."/>
            <person name="Guo J."/>
            <person name="Deng Z."/>
            <person name="Luo H."/>
            <person name="Luo M."/>
            <person name="Zhao B."/>
        </authorList>
    </citation>
    <scope>NUCLEOTIDE SEQUENCE [LARGE SCALE GENOMIC DNA]</scope>
    <source>
        <strain evidence="3 4">1CP</strain>
        <plasmid evidence="4">Plasmid pr1cp1</plasmid>
    </source>
</reference>
<dbReference type="SUPFAM" id="SSF54637">
    <property type="entry name" value="Thioesterase/thiol ester dehydrase-isomerase"/>
    <property type="match status" value="1"/>
</dbReference>
<feature type="domain" description="MaoC-like" evidence="2">
    <location>
        <begin position="49"/>
        <end position="162"/>
    </location>
</feature>
<organism evidence="3 4">
    <name type="scientific">Rhodococcus opacus</name>
    <name type="common">Nocardia opaca</name>
    <dbReference type="NCBI Taxonomy" id="37919"/>
    <lineage>
        <taxon>Bacteria</taxon>
        <taxon>Bacillati</taxon>
        <taxon>Actinomycetota</taxon>
        <taxon>Actinomycetes</taxon>
        <taxon>Mycobacteriales</taxon>
        <taxon>Nocardiaceae</taxon>
        <taxon>Rhodococcus</taxon>
    </lineage>
</organism>
<dbReference type="InterPro" id="IPR029069">
    <property type="entry name" value="HotDog_dom_sf"/>
</dbReference>
<proteinExistence type="inferred from homology"/>
<gene>
    <name evidence="3" type="ORF">R1CP_37540</name>
</gene>
<evidence type="ECO:0000259" key="2">
    <source>
        <dbReference type="Pfam" id="PF01575"/>
    </source>
</evidence>
<dbReference type="InterPro" id="IPR039375">
    <property type="entry name" value="NodN-like"/>
</dbReference>
<dbReference type="EMBL" id="CP009112">
    <property type="protein sequence ID" value="ANS32109.1"/>
    <property type="molecule type" value="Genomic_DNA"/>
</dbReference>
<evidence type="ECO:0000256" key="1">
    <source>
        <dbReference type="ARBA" id="ARBA00005254"/>
    </source>
</evidence>
<dbReference type="InterPro" id="IPR002539">
    <property type="entry name" value="MaoC-like_dom"/>
</dbReference>
<name>A0A1B1KHM7_RHOOP</name>
<protein>
    <submittedName>
        <fullName evidence="3">MaoC protein</fullName>
    </submittedName>
</protein>
<dbReference type="CDD" id="cd03450">
    <property type="entry name" value="NodN"/>
    <property type="match status" value="1"/>
</dbReference>
<sequence>MRSKNAGVPYNWKVTERVTRNRVSDGDKIMTLQHEPRRANSIADFRALVGVELGPTVWHRITQDQIRAFADMTGDHQWIHVHEERASRSTFGSTLAHGLYVLSLGPGLMSSLLTFEGFSRSLNYGYNRVRFPSPTPVGSSIRMRAMVTSVVEIDGGADVITTRTFERRGTTKPVCVVENVGRYYE</sequence>
<evidence type="ECO:0000313" key="4">
    <source>
        <dbReference type="Proteomes" id="UP000186108"/>
    </source>
</evidence>
<comment type="similarity">
    <text evidence="1">Belongs to the enoyl-CoA hydratase/isomerase family.</text>
</comment>
<dbReference type="Pfam" id="PF01575">
    <property type="entry name" value="MaoC_dehydratas"/>
    <property type="match status" value="1"/>
</dbReference>
<dbReference type="Proteomes" id="UP000186108">
    <property type="component" value="Plasmid pR1CP1"/>
</dbReference>
<dbReference type="Gene3D" id="3.10.129.10">
    <property type="entry name" value="Hotdog Thioesterase"/>
    <property type="match status" value="1"/>
</dbReference>
<dbReference type="PANTHER" id="PTHR42993:SF1">
    <property type="entry name" value="MAOC-LIKE DEHYDRATASE DOMAIN-CONTAINING PROTEIN"/>
    <property type="match status" value="1"/>
</dbReference>
<dbReference type="PATRIC" id="fig|37919.13.peg.7909"/>
<accession>A0A1B1KHM7</accession>
<keyword evidence="3" id="KW-0614">Plasmid</keyword>
<geneLocation type="plasmid" evidence="4">
    <name>pr1cp1</name>
</geneLocation>